<reference evidence="2" key="1">
    <citation type="submission" date="2015-12" db="EMBL/GenBank/DDBJ databases">
        <title>Update maize B73 reference genome by single molecule sequencing technologies.</title>
        <authorList>
            <consortium name="Maize Genome Sequencing Project"/>
            <person name="Ware D."/>
        </authorList>
    </citation>
    <scope>NUCLEOTIDE SEQUENCE [LARGE SCALE GENOMIC DNA]</scope>
    <source>
        <tissue evidence="2">Seedling</tissue>
    </source>
</reference>
<feature type="compositionally biased region" description="Basic and acidic residues" evidence="1">
    <location>
        <begin position="113"/>
        <end position="137"/>
    </location>
</feature>
<dbReference type="EMBL" id="CM007647">
    <property type="protein sequence ID" value="ONM06604.1"/>
    <property type="molecule type" value="Genomic_DNA"/>
</dbReference>
<feature type="region of interest" description="Disordered" evidence="1">
    <location>
        <begin position="112"/>
        <end position="137"/>
    </location>
</feature>
<name>A0A1D6KVS5_MAIZE</name>
<accession>A0A1D6KVS5</accession>
<evidence type="ECO:0000256" key="1">
    <source>
        <dbReference type="SAM" id="MobiDB-lite"/>
    </source>
</evidence>
<dbReference type="AlphaFoldDB" id="A0A1D6KVS5"/>
<gene>
    <name evidence="2" type="ORF">ZEAMMB73_Zm00001d033013</name>
</gene>
<organism evidence="2">
    <name type="scientific">Zea mays</name>
    <name type="common">Maize</name>
    <dbReference type="NCBI Taxonomy" id="4577"/>
    <lineage>
        <taxon>Eukaryota</taxon>
        <taxon>Viridiplantae</taxon>
        <taxon>Streptophyta</taxon>
        <taxon>Embryophyta</taxon>
        <taxon>Tracheophyta</taxon>
        <taxon>Spermatophyta</taxon>
        <taxon>Magnoliopsida</taxon>
        <taxon>Liliopsida</taxon>
        <taxon>Poales</taxon>
        <taxon>Poaceae</taxon>
        <taxon>PACMAD clade</taxon>
        <taxon>Panicoideae</taxon>
        <taxon>Andropogonodae</taxon>
        <taxon>Andropogoneae</taxon>
        <taxon>Tripsacinae</taxon>
        <taxon>Zea</taxon>
    </lineage>
</organism>
<proteinExistence type="predicted"/>
<evidence type="ECO:0000313" key="2">
    <source>
        <dbReference type="EMBL" id="ONM06604.1"/>
    </source>
</evidence>
<dbReference type="InParanoid" id="A0A1D6KVS5"/>
<sequence length="137" mass="15522">MDREGSAHPRNKQMRACSVRWVSDWSRARLRNGQRPSWGTAAPERTRREMNAARELRELGQAVRKEEGQRPGELLGKEELGREMRAMELGAVGRASRGRSWRVFDGKSGGRRWASERRAQGRAGVRELDAARARLAG</sequence>
<protein>
    <submittedName>
        <fullName evidence="2">Uncharacterized protein</fullName>
    </submittedName>
</protein>